<dbReference type="RefSeq" id="XP_001423412.1">
    <property type="nucleotide sequence ID" value="XM_001423375.1"/>
</dbReference>
<reference evidence="3 4" key="1">
    <citation type="journal article" date="2006" name="Nature">
        <title>Global trends of whole-genome duplications revealed by the ciliate Paramecium tetraurelia.</title>
        <authorList>
            <consortium name="Genoscope"/>
            <person name="Aury J.-M."/>
            <person name="Jaillon O."/>
            <person name="Duret L."/>
            <person name="Noel B."/>
            <person name="Jubin C."/>
            <person name="Porcel B.M."/>
            <person name="Segurens B."/>
            <person name="Daubin V."/>
            <person name="Anthouard V."/>
            <person name="Aiach N."/>
            <person name="Arnaiz O."/>
            <person name="Billaut A."/>
            <person name="Beisson J."/>
            <person name="Blanc I."/>
            <person name="Bouhouche K."/>
            <person name="Camara F."/>
            <person name="Duharcourt S."/>
            <person name="Guigo R."/>
            <person name="Gogendeau D."/>
            <person name="Katinka M."/>
            <person name="Keller A.-M."/>
            <person name="Kissmehl R."/>
            <person name="Klotz C."/>
            <person name="Koll F."/>
            <person name="Le Moue A."/>
            <person name="Lepere C."/>
            <person name="Malinsky S."/>
            <person name="Nowacki M."/>
            <person name="Nowak J.K."/>
            <person name="Plattner H."/>
            <person name="Poulain J."/>
            <person name="Ruiz F."/>
            <person name="Serrano V."/>
            <person name="Zagulski M."/>
            <person name="Dessen P."/>
            <person name="Betermier M."/>
            <person name="Weissenbach J."/>
            <person name="Scarpelli C."/>
            <person name="Schachter V."/>
            <person name="Sperling L."/>
            <person name="Meyer E."/>
            <person name="Cohen J."/>
            <person name="Wincker P."/>
        </authorList>
    </citation>
    <scope>NUCLEOTIDE SEQUENCE [LARGE SCALE GENOMIC DNA]</scope>
    <source>
        <strain evidence="3 4">Stock d4-2</strain>
    </source>
</reference>
<dbReference type="Gene3D" id="3.40.525.10">
    <property type="entry name" value="CRAL-TRIO lipid binding domain"/>
    <property type="match status" value="1"/>
</dbReference>
<dbReference type="OrthoDB" id="75724at2759"/>
<protein>
    <recommendedName>
        <fullName evidence="2">CRAL-TRIO domain-containing protein</fullName>
    </recommendedName>
</protein>
<dbReference type="PANTHER" id="PTHR46818:SF1">
    <property type="entry name" value="CHROMOSOME UNDETERMINED SCAFFOLD_125, WHOLE GENOME SHOTGUN SEQUENCE"/>
    <property type="match status" value="1"/>
</dbReference>
<accession>A0BBU7</accession>
<dbReference type="CDD" id="cd00170">
    <property type="entry name" value="SEC14"/>
    <property type="match status" value="1"/>
</dbReference>
<dbReference type="SUPFAM" id="SSF46938">
    <property type="entry name" value="CRAL/TRIO N-terminal domain"/>
    <property type="match status" value="1"/>
</dbReference>
<dbReference type="GeneID" id="5009196"/>
<feature type="compositionally biased region" description="Low complexity" evidence="1">
    <location>
        <begin position="370"/>
        <end position="399"/>
    </location>
</feature>
<gene>
    <name evidence="3" type="ORF">GSPATT00000449001</name>
</gene>
<dbReference type="KEGG" id="ptm:GSPATT00000449001"/>
<sequence length="743" mass="86690">MFQQRFDYLRLPGFVADNIILDPGSIKIGVGQNAIRKIFKVQDYDQFERMQISAIAQALQKNQKYDANIHTDDLLLRYLYANKFNIEASVDVITIDHSSNQLEQVTSCFSPVSCNLIKKWSNSTLKVPFIQRVEPDSTFPVQQFLQSWWMIWPLFERATIILCAIIEDYMFYSGKVESWIAVIQTKDQSAYKMPLDKIFSIIKILQTCFPNTCDAIYILNATLSINLLWSQIEVEYISPITLGKIKFLKDKELPILSNQFHPEQLEQSLGGEKILQSFWPPDPNDYMYDQPPQQQQPFYEYEEQPQVFFSDNNNLQYMNEAPILHEEIPPPIPVQKQPESIQEDVVQNVPEKKKKCICVKCSRDLENLNSQPRQRQPSEPQPVNKPIIPQQEPQKQVPQQLNDTYVPYERRYDSFINDTSLLIPKTMNETIQQDNKDEQQFGGNSFNNSQQQQFGQQPEANQKPNKPSFTNPFYNADSMQGSQQIEPKQPPVISNKVSQEIQANMDDTIIDDKPDYQPKYVSKHSRPQQSSNFINPSQSSRLTNNNPNLYNFQNIPSYNPINYAQHSQQTPQSQQYIPTLQTQPQSQQYINLESQFQKIDVIQQQPVQVQEFENTNYNPNQSYYAPQLSNDPKKKYDFSQWDKYNDGNDTVPMQPYVPISNTYTSPYVQQSPLPNYNLSEDYNKMYDTANDYKPGEFRPSTYNFTPYEYRYSDQQQFQPNATKENGTQQLYQQKPGQQACQIF</sequence>
<feature type="compositionally biased region" description="Polar residues" evidence="1">
    <location>
        <begin position="527"/>
        <end position="542"/>
    </location>
</feature>
<keyword evidence="4" id="KW-1185">Reference proteome</keyword>
<dbReference type="Proteomes" id="UP000000600">
    <property type="component" value="Unassembled WGS sequence"/>
</dbReference>
<dbReference type="EMBL" id="CT867985">
    <property type="protein sequence ID" value="CAK56014.1"/>
    <property type="molecule type" value="Genomic_DNA"/>
</dbReference>
<dbReference type="InterPro" id="IPR036273">
    <property type="entry name" value="CRAL/TRIO_N_dom_sf"/>
</dbReference>
<organism evidence="3 4">
    <name type="scientific">Paramecium tetraurelia</name>
    <dbReference type="NCBI Taxonomy" id="5888"/>
    <lineage>
        <taxon>Eukaryota</taxon>
        <taxon>Sar</taxon>
        <taxon>Alveolata</taxon>
        <taxon>Ciliophora</taxon>
        <taxon>Intramacronucleata</taxon>
        <taxon>Oligohymenophorea</taxon>
        <taxon>Peniculida</taxon>
        <taxon>Parameciidae</taxon>
        <taxon>Paramecium</taxon>
    </lineage>
</organism>
<name>A0BBU7_PARTE</name>
<evidence type="ECO:0000313" key="4">
    <source>
        <dbReference type="Proteomes" id="UP000000600"/>
    </source>
</evidence>
<dbReference type="InterPro" id="IPR036865">
    <property type="entry name" value="CRAL-TRIO_dom_sf"/>
</dbReference>
<dbReference type="HOGENOM" id="CLU_389089_0_0_1"/>
<dbReference type="SUPFAM" id="SSF52087">
    <property type="entry name" value="CRAL/TRIO domain"/>
    <property type="match status" value="1"/>
</dbReference>
<dbReference type="Pfam" id="PF00650">
    <property type="entry name" value="CRAL_TRIO"/>
    <property type="match status" value="1"/>
</dbReference>
<feature type="region of interest" description="Disordered" evidence="1">
    <location>
        <begin position="369"/>
        <end position="399"/>
    </location>
</feature>
<evidence type="ECO:0000259" key="2">
    <source>
        <dbReference type="Pfam" id="PF00650"/>
    </source>
</evidence>
<evidence type="ECO:0000313" key="3">
    <source>
        <dbReference type="EMBL" id="CAK56014.1"/>
    </source>
</evidence>
<feature type="region of interest" description="Disordered" evidence="1">
    <location>
        <begin position="507"/>
        <end position="542"/>
    </location>
</feature>
<feature type="compositionally biased region" description="Polar residues" evidence="1">
    <location>
        <begin position="458"/>
        <end position="486"/>
    </location>
</feature>
<dbReference type="InParanoid" id="A0BBU7"/>
<feature type="compositionally biased region" description="Low complexity" evidence="1">
    <location>
        <begin position="440"/>
        <end position="457"/>
    </location>
</feature>
<evidence type="ECO:0000256" key="1">
    <source>
        <dbReference type="SAM" id="MobiDB-lite"/>
    </source>
</evidence>
<dbReference type="OMA" id="IFKVQDY"/>
<dbReference type="InterPro" id="IPR001251">
    <property type="entry name" value="CRAL-TRIO_dom"/>
</dbReference>
<dbReference type="PANTHER" id="PTHR46818">
    <property type="entry name" value="DOMAIN-CONTAINING PROTEIN, PUTATIVE-RELATED"/>
    <property type="match status" value="1"/>
</dbReference>
<feature type="region of interest" description="Disordered" evidence="1">
    <location>
        <begin position="437"/>
        <end position="490"/>
    </location>
</feature>
<feature type="domain" description="CRAL-TRIO" evidence="2">
    <location>
        <begin position="156"/>
        <end position="271"/>
    </location>
</feature>
<proteinExistence type="predicted"/>
<dbReference type="AlphaFoldDB" id="A0BBU7"/>